<dbReference type="RefSeq" id="WP_150602979.1">
    <property type="nucleotide sequence ID" value="NZ_CABVHX010000008.1"/>
</dbReference>
<name>A0A5E7BYG2_PSEFL</name>
<protein>
    <submittedName>
        <fullName evidence="1">Uncharacterized protein</fullName>
    </submittedName>
</protein>
<dbReference type="Gene3D" id="2.60.40.1080">
    <property type="match status" value="1"/>
</dbReference>
<proteinExistence type="predicted"/>
<dbReference type="Proteomes" id="UP000325375">
    <property type="component" value="Unassembled WGS sequence"/>
</dbReference>
<evidence type="ECO:0000313" key="2">
    <source>
        <dbReference type="Proteomes" id="UP000325375"/>
    </source>
</evidence>
<dbReference type="Pfam" id="PF26182">
    <property type="entry name" value="Ig_NUP210_5th"/>
    <property type="match status" value="1"/>
</dbReference>
<gene>
    <name evidence="1" type="ORF">PS718_02367</name>
</gene>
<organism evidence="1 2">
    <name type="scientific">Pseudomonas fluorescens</name>
    <dbReference type="NCBI Taxonomy" id="294"/>
    <lineage>
        <taxon>Bacteria</taxon>
        <taxon>Pseudomonadati</taxon>
        <taxon>Pseudomonadota</taxon>
        <taxon>Gammaproteobacteria</taxon>
        <taxon>Pseudomonadales</taxon>
        <taxon>Pseudomonadaceae</taxon>
        <taxon>Pseudomonas</taxon>
    </lineage>
</organism>
<evidence type="ECO:0000313" key="1">
    <source>
        <dbReference type="EMBL" id="VVN97196.1"/>
    </source>
</evidence>
<dbReference type="InterPro" id="IPR008964">
    <property type="entry name" value="Invasin/intimin_cell_adhesion"/>
</dbReference>
<dbReference type="SUPFAM" id="SSF49373">
    <property type="entry name" value="Invasin/intimin cell-adhesion fragments"/>
    <property type="match status" value="1"/>
</dbReference>
<reference evidence="1 2" key="1">
    <citation type="submission" date="2019-09" db="EMBL/GenBank/DDBJ databases">
        <authorList>
            <person name="Chandra G."/>
            <person name="Truman W A."/>
        </authorList>
    </citation>
    <scope>NUCLEOTIDE SEQUENCE [LARGE SCALE GENOMIC DNA]</scope>
    <source>
        <strain evidence="1">PS718</strain>
    </source>
</reference>
<sequence length="1311" mass="142255">MTSFRLFMFPQRGDFPVSLLQLHPIYISGMTRPVLDGDGGINIAVVEQGMFSIIDPYPGMGEGDLIEIFWNGKEIHELKVKLAEVDKRLYFFMPTAEIVPGFAECYYQITRLGEPLPDDPSAVLKLLVKLDKPAGEDKEPFLPWHSELDMVGLPEDVIHNGVTKEWSAKGVPMTIKRYPDIRVRDVIWVRWGSVLLTAHVVSQAEVDGTAEIVITALPGDILTAGDSAELTIIYEVHDEVFNYCEKWSEDTTVVVDAGSARLGEAIFKEADGGELHLDQLDHQAAHLQIFIRENVFDSGDTIDVKVVGIAGPGTAPRTFTAQFILRDPPYIHDEPIPYAFVSLFATGQLDGSYVLRKKDGSVPLYSRRTFVQVIGNPALLPAPSINEVIGAILPVDSQAATVRMSYPSIAVGDTINMIWKGTKSDGKPYAYEEQYDVSNADQQAGFVILYVQSDHILELANGSLKLYYRVYNEETHSYGINESDFLRVEVRDIRATLPAPEVEEAQDGVIDPTLVYTQAHVLVKPVEWSKGDTLTYHWIGVTGFGTTRGSVPITSLSIDKPVRFRVDARYVTANIGYNVKVIYTLLHNATGKYSYSAPFEVMVGIPLGRLQPPTVVQAPAGRLDPMDALNGVDIECTYPTMDETLDTLALKWRGTPGAGTSEDLEKPAEPSGTVTFHLPESFVGANIRRSVGVSHDVMRYSLWTSSEELTLNILDFQNPEKDLPRPEVPQAVAAVLDLMEFIGDARVLVKPWPFTAKGQRASISLEGRSSSGSYIIDVLKNHPISDQQALQGLDETLLRSELLKLLHSSPATVKCKVIFDGSTDEAAAITFPSLPLTIRTRYDYVTPVITKVLNAQGRDIPEAGLTYDKRVTIQGTATRGEKVEVKINNVLKGTPQATALWEWECPVDSLTGGLQTVTVKALYDADEPIGKPRTFTIGIATEPKITKVVDTKGPVGNNGVTYDTEITVTVTADGNQRVQLYDGTAIIGGPIDLNSTGEGSAKLSGLSVKPYLIKARALYGDQLESPSHNFTVRAHTAPTLTSVRHSGGELGQGGATTDSSVTLTGAVTPSYQVQIYDNNVVKHTVPSNASGVWTTTLAIAIGGHSVYARALATGQNSNARSFTRNNPIPPLNFNTSPVTLGGKTYILPAYPSSLPAFDSGNSVRHQATGGSGAITYSSSAPQVAAVDASGFVSARGRGSATITARDGTGQSRSYTVTVTNVIHCHGYGSENWAGANAKVAAGGARIPSMLELHEITVAYSGRWPMGNALYWSTESSNYFWPLQGRKTKNLVTGGHSDARTTGHWANIVGLR</sequence>
<dbReference type="EMBL" id="CABVHX010000008">
    <property type="protein sequence ID" value="VVN97196.1"/>
    <property type="molecule type" value="Genomic_DNA"/>
</dbReference>
<accession>A0A5E7BYG2</accession>